<evidence type="ECO:0000256" key="5">
    <source>
        <dbReference type="ARBA" id="ARBA00022617"/>
    </source>
</evidence>
<dbReference type="InterPro" id="IPR006664">
    <property type="entry name" value="OMP_bac"/>
</dbReference>
<dbReference type="InterPro" id="IPR001505">
    <property type="entry name" value="Copper_CuA"/>
</dbReference>
<evidence type="ECO:0000256" key="12">
    <source>
        <dbReference type="ARBA" id="ARBA00023004"/>
    </source>
</evidence>
<evidence type="ECO:0000256" key="20">
    <source>
        <dbReference type="RuleBase" id="RU004024"/>
    </source>
</evidence>
<dbReference type="InterPro" id="IPR014222">
    <property type="entry name" value="Cyt_c_oxidase_su2"/>
</dbReference>
<evidence type="ECO:0000259" key="23">
    <source>
        <dbReference type="PROSITE" id="PS50857"/>
    </source>
</evidence>
<dbReference type="InterPro" id="IPR036257">
    <property type="entry name" value="Cyt_c_oxidase_su2_TM_sf"/>
</dbReference>
<evidence type="ECO:0000256" key="1">
    <source>
        <dbReference type="ARBA" id="ARBA00004141"/>
    </source>
</evidence>
<keyword evidence="14 18" id="KW-0472">Membrane</keyword>
<dbReference type="Gene3D" id="1.10.287.90">
    <property type="match status" value="1"/>
</dbReference>
<dbReference type="SUPFAM" id="SSF81464">
    <property type="entry name" value="Cytochrome c oxidase subunit II-like, transmembrane region"/>
    <property type="match status" value="1"/>
</dbReference>
<dbReference type="RefSeq" id="WP_091009525.1">
    <property type="nucleotide sequence ID" value="NZ_CP041745.1"/>
</dbReference>
<dbReference type="SUPFAM" id="SSF46626">
    <property type="entry name" value="Cytochrome c"/>
    <property type="match status" value="1"/>
</dbReference>
<evidence type="ECO:0000256" key="2">
    <source>
        <dbReference type="ARBA" id="ARBA00004418"/>
    </source>
</evidence>
<evidence type="ECO:0000256" key="9">
    <source>
        <dbReference type="ARBA" id="ARBA00022967"/>
    </source>
</evidence>
<feature type="domain" description="Cytochrome oxidase subunit II transmembrane region profile" evidence="24">
    <location>
        <begin position="40"/>
        <end position="135"/>
    </location>
</feature>
<evidence type="ECO:0000313" key="27">
    <source>
        <dbReference type="EMBL" id="SFI16568.1"/>
    </source>
</evidence>
<keyword evidence="5 17" id="KW-0349">Heme</keyword>
<evidence type="ECO:0000259" key="24">
    <source>
        <dbReference type="PROSITE" id="PS50999"/>
    </source>
</evidence>
<dbReference type="InterPro" id="IPR011759">
    <property type="entry name" value="Cyt_c_oxidase_su2_TM_dom"/>
</dbReference>
<evidence type="ECO:0000256" key="16">
    <source>
        <dbReference type="ARBA" id="ARBA00047816"/>
    </source>
</evidence>
<evidence type="ECO:0000256" key="18">
    <source>
        <dbReference type="PROSITE-ProRule" id="PRU00473"/>
    </source>
</evidence>
<keyword evidence="12 17" id="KW-0408">Iron</keyword>
<dbReference type="EMBL" id="FOQU01000002">
    <property type="protein sequence ID" value="SFI16568.1"/>
    <property type="molecule type" value="Genomic_DNA"/>
</dbReference>
<dbReference type="InterPro" id="IPR006665">
    <property type="entry name" value="OmpA-like"/>
</dbReference>
<dbReference type="SUPFAM" id="SSF49503">
    <property type="entry name" value="Cupredoxins"/>
    <property type="match status" value="1"/>
</dbReference>
<keyword evidence="8 17" id="KW-0479">Metal-binding</keyword>
<evidence type="ECO:0000259" key="26">
    <source>
        <dbReference type="PROSITE" id="PS51123"/>
    </source>
</evidence>
<dbReference type="Gene3D" id="3.30.1330.60">
    <property type="entry name" value="OmpA-like domain"/>
    <property type="match status" value="1"/>
</dbReference>
<dbReference type="CDD" id="cd07185">
    <property type="entry name" value="OmpA_C-like"/>
    <property type="match status" value="1"/>
</dbReference>
<comment type="catalytic activity">
    <reaction evidence="16 20">
        <text>4 Fe(II)-[cytochrome c] + O2 + 8 H(+)(in) = 4 Fe(III)-[cytochrome c] + 2 H2O + 4 H(+)(out)</text>
        <dbReference type="Rhea" id="RHEA:11436"/>
        <dbReference type="Rhea" id="RHEA-COMP:10350"/>
        <dbReference type="Rhea" id="RHEA-COMP:14399"/>
        <dbReference type="ChEBI" id="CHEBI:15377"/>
        <dbReference type="ChEBI" id="CHEBI:15378"/>
        <dbReference type="ChEBI" id="CHEBI:15379"/>
        <dbReference type="ChEBI" id="CHEBI:29033"/>
        <dbReference type="ChEBI" id="CHEBI:29034"/>
        <dbReference type="EC" id="7.1.1.9"/>
    </reaction>
</comment>
<feature type="transmembrane region" description="Helical" evidence="22">
    <location>
        <begin position="107"/>
        <end position="125"/>
    </location>
</feature>
<feature type="domain" description="OmpA-like" evidence="26">
    <location>
        <begin position="443"/>
        <end position="552"/>
    </location>
</feature>
<sequence>MEILGKEAMKTIKRALSGVLACGGLLFAGAALAVGDSPGGPRVNEINIQAPATKIAEELYGLHTFMLILCTVIFIGVFGVMFYSIFAHRKSKGHKAANFHESTTVEIIWTIVPFIIVVLMALPATKTVVAMKDTTNADLTIKVTGYQWKWGYDYVKGPGEGINFLSTLSTPRSETDGTSPISDTYLQEVDHPLVVPVDKKIRIITTANDVVHSWYVPAFGVKQDAIPGFVRDTWFKADKTGTFRGFCTELCGKEHAFMPVVVEVLSADDYAKWVDDQKKLMAAAADDPNKTYTLAELLDRGGKVYTANCAVCHQPNGKGAGAFPALDGSKIANGPIAQHVSIVLHGKGAMPVWGNTLNDVEIASVITYERNSWGNHTGDILQPKQVADARNGKMPEGGDHLASAAAGASDATAASGAAAASGADAAASGATAAPAASGASDSAAASQAALPASIYFDIGKSTLPADAKAAIDAASAYAKAHPDAKLTLSGFTDASGSAATNAELSKHRAQAVRDALKTAGIAEDHIILKKPETVTGGSDAKEARRVEISPAA</sequence>
<comment type="cofactor">
    <cofactor evidence="20">
        <name>Cu cation</name>
        <dbReference type="ChEBI" id="CHEBI:23378"/>
    </cofactor>
    <text evidence="20">Binds a copper A center.</text>
</comment>
<keyword evidence="11 22" id="KW-1133">Transmembrane helix</keyword>
<dbReference type="Gene3D" id="1.10.760.10">
    <property type="entry name" value="Cytochrome c-like domain"/>
    <property type="match status" value="1"/>
</dbReference>
<dbReference type="InterPro" id="IPR002429">
    <property type="entry name" value="CcO_II-like_C"/>
</dbReference>
<feature type="domain" description="Cytochrome oxidase subunit II copper A binding" evidence="23">
    <location>
        <begin position="136"/>
        <end position="276"/>
    </location>
</feature>
<dbReference type="PRINTS" id="PR01021">
    <property type="entry name" value="OMPADOMAIN"/>
</dbReference>
<comment type="function">
    <text evidence="15 20">Subunits I and II form the functional core of the enzyme complex. Electrons originating in cytochrome c are transferred via heme a and Cu(A) to the binuclear center formed by heme a3 and Cu(B).</text>
</comment>
<dbReference type="Pfam" id="PF00116">
    <property type="entry name" value="COX2"/>
    <property type="match status" value="1"/>
</dbReference>
<gene>
    <name evidence="27" type="ORF">SAMN05192543_102207</name>
</gene>
<evidence type="ECO:0000256" key="4">
    <source>
        <dbReference type="ARBA" id="ARBA00022448"/>
    </source>
</evidence>
<proteinExistence type="inferred from homology"/>
<name>A0A1I3FZA1_9BURK</name>
<evidence type="ECO:0000256" key="6">
    <source>
        <dbReference type="ARBA" id="ARBA00022660"/>
    </source>
</evidence>
<dbReference type="PANTHER" id="PTHR22888">
    <property type="entry name" value="CYTOCHROME C OXIDASE, SUBUNIT II"/>
    <property type="match status" value="1"/>
</dbReference>
<keyword evidence="4 19" id="KW-0813">Transport</keyword>
<dbReference type="AlphaFoldDB" id="A0A1I3FZA1"/>
<dbReference type="PRINTS" id="PR01166">
    <property type="entry name" value="CYCOXIDASEII"/>
</dbReference>
<accession>A0A1I3FZA1</accession>
<dbReference type="GO" id="GO:0042597">
    <property type="term" value="C:periplasmic space"/>
    <property type="evidence" value="ECO:0007669"/>
    <property type="project" value="UniProtKB-SubCell"/>
</dbReference>
<dbReference type="GO" id="GO:0020037">
    <property type="term" value="F:heme binding"/>
    <property type="evidence" value="ECO:0007669"/>
    <property type="project" value="InterPro"/>
</dbReference>
<keyword evidence="9" id="KW-1278">Translocase</keyword>
<feature type="region of interest" description="Disordered" evidence="21">
    <location>
        <begin position="532"/>
        <end position="552"/>
    </location>
</feature>
<evidence type="ECO:0000256" key="15">
    <source>
        <dbReference type="ARBA" id="ARBA00024688"/>
    </source>
</evidence>
<feature type="transmembrane region" description="Helical" evidence="22">
    <location>
        <begin position="59"/>
        <end position="86"/>
    </location>
</feature>
<evidence type="ECO:0000256" key="17">
    <source>
        <dbReference type="PROSITE-ProRule" id="PRU00433"/>
    </source>
</evidence>
<dbReference type="PROSITE" id="PS50857">
    <property type="entry name" value="COX2_CUA"/>
    <property type="match status" value="1"/>
</dbReference>
<reference evidence="27 28" key="1">
    <citation type="submission" date="2016-10" db="EMBL/GenBank/DDBJ databases">
        <authorList>
            <person name="de Groot N.N."/>
        </authorList>
    </citation>
    <scope>NUCLEOTIDE SEQUENCE [LARGE SCALE GENOMIC DNA]</scope>
    <source>
        <strain evidence="27 28">LMG 23650</strain>
    </source>
</reference>
<dbReference type="PANTHER" id="PTHR22888:SF9">
    <property type="entry name" value="CYTOCHROME C OXIDASE SUBUNIT 2"/>
    <property type="match status" value="1"/>
</dbReference>
<keyword evidence="7 19" id="KW-0812">Transmembrane</keyword>
<dbReference type="NCBIfam" id="TIGR02866">
    <property type="entry name" value="CoxB"/>
    <property type="match status" value="1"/>
</dbReference>
<evidence type="ECO:0000256" key="8">
    <source>
        <dbReference type="ARBA" id="ARBA00022723"/>
    </source>
</evidence>
<dbReference type="Pfam" id="PF02790">
    <property type="entry name" value="COX2_TM"/>
    <property type="match status" value="1"/>
</dbReference>
<evidence type="ECO:0000256" key="7">
    <source>
        <dbReference type="ARBA" id="ARBA00022692"/>
    </source>
</evidence>
<dbReference type="Pfam" id="PF00691">
    <property type="entry name" value="OmpA"/>
    <property type="match status" value="1"/>
</dbReference>
<evidence type="ECO:0000256" key="10">
    <source>
        <dbReference type="ARBA" id="ARBA00022982"/>
    </source>
</evidence>
<dbReference type="PROSITE" id="PS51123">
    <property type="entry name" value="OMPA_2"/>
    <property type="match status" value="1"/>
</dbReference>
<dbReference type="InterPro" id="IPR008972">
    <property type="entry name" value="Cupredoxin"/>
</dbReference>
<evidence type="ECO:0000259" key="25">
    <source>
        <dbReference type="PROSITE" id="PS51007"/>
    </source>
</evidence>
<evidence type="ECO:0000256" key="21">
    <source>
        <dbReference type="SAM" id="MobiDB-lite"/>
    </source>
</evidence>
<dbReference type="GO" id="GO:0004129">
    <property type="term" value="F:cytochrome-c oxidase activity"/>
    <property type="evidence" value="ECO:0007669"/>
    <property type="project" value="UniProtKB-EC"/>
</dbReference>
<evidence type="ECO:0000313" key="28">
    <source>
        <dbReference type="Proteomes" id="UP000199548"/>
    </source>
</evidence>
<dbReference type="PROSITE" id="PS51007">
    <property type="entry name" value="CYTC"/>
    <property type="match status" value="1"/>
</dbReference>
<protein>
    <recommendedName>
        <fullName evidence="20">Cytochrome c oxidase subunit 2</fullName>
        <ecNumber evidence="20">7.1.1.9</ecNumber>
    </recommendedName>
</protein>
<dbReference type="PROSITE" id="PS00078">
    <property type="entry name" value="COX2"/>
    <property type="match status" value="1"/>
</dbReference>
<comment type="subcellular location">
    <subcellularLocation>
        <location evidence="19">Cell membrane</location>
        <topology evidence="19">Multi-pass membrane protein</topology>
    </subcellularLocation>
    <subcellularLocation>
        <location evidence="1">Membrane</location>
        <topology evidence="1">Multi-pass membrane protein</topology>
    </subcellularLocation>
    <subcellularLocation>
        <location evidence="2">Periplasm</location>
    </subcellularLocation>
</comment>
<organism evidence="27 28">
    <name type="scientific">Paraburkholderia megapolitana</name>
    <dbReference type="NCBI Taxonomy" id="420953"/>
    <lineage>
        <taxon>Bacteria</taxon>
        <taxon>Pseudomonadati</taxon>
        <taxon>Pseudomonadota</taxon>
        <taxon>Betaproteobacteria</taxon>
        <taxon>Burkholderiales</taxon>
        <taxon>Burkholderiaceae</taxon>
        <taxon>Paraburkholderia</taxon>
    </lineage>
</organism>
<dbReference type="EC" id="7.1.1.9" evidence="20"/>
<dbReference type="GO" id="GO:0016491">
    <property type="term" value="F:oxidoreductase activity"/>
    <property type="evidence" value="ECO:0007669"/>
    <property type="project" value="InterPro"/>
</dbReference>
<evidence type="ECO:0000256" key="14">
    <source>
        <dbReference type="ARBA" id="ARBA00023136"/>
    </source>
</evidence>
<dbReference type="Gene3D" id="2.60.40.420">
    <property type="entry name" value="Cupredoxins - blue copper proteins"/>
    <property type="match status" value="1"/>
</dbReference>
<keyword evidence="10 19" id="KW-0249">Electron transport</keyword>
<dbReference type="GO" id="GO:0005886">
    <property type="term" value="C:plasma membrane"/>
    <property type="evidence" value="ECO:0007669"/>
    <property type="project" value="UniProtKB-SubCell"/>
</dbReference>
<evidence type="ECO:0000256" key="11">
    <source>
        <dbReference type="ARBA" id="ARBA00022989"/>
    </source>
</evidence>
<keyword evidence="28" id="KW-1185">Reference proteome</keyword>
<dbReference type="InterPro" id="IPR045187">
    <property type="entry name" value="CcO_II"/>
</dbReference>
<keyword evidence="6 19" id="KW-0679">Respiratory chain</keyword>
<evidence type="ECO:0000256" key="22">
    <source>
        <dbReference type="SAM" id="Phobius"/>
    </source>
</evidence>
<dbReference type="InterPro" id="IPR036737">
    <property type="entry name" value="OmpA-like_sf"/>
</dbReference>
<dbReference type="GO" id="GO:0042773">
    <property type="term" value="P:ATP synthesis coupled electron transport"/>
    <property type="evidence" value="ECO:0007669"/>
    <property type="project" value="TreeGrafter"/>
</dbReference>
<evidence type="ECO:0000256" key="3">
    <source>
        <dbReference type="ARBA" id="ARBA00007866"/>
    </source>
</evidence>
<evidence type="ECO:0000256" key="13">
    <source>
        <dbReference type="ARBA" id="ARBA00023008"/>
    </source>
</evidence>
<dbReference type="InterPro" id="IPR009056">
    <property type="entry name" value="Cyt_c-like_dom"/>
</dbReference>
<feature type="domain" description="Cytochrome c" evidence="25">
    <location>
        <begin position="296"/>
        <end position="373"/>
    </location>
</feature>
<dbReference type="STRING" id="420953.SAMN05192543_102207"/>
<dbReference type="GO" id="GO:0005507">
    <property type="term" value="F:copper ion binding"/>
    <property type="evidence" value="ECO:0007669"/>
    <property type="project" value="InterPro"/>
</dbReference>
<keyword evidence="13 20" id="KW-0186">Copper</keyword>
<dbReference type="PROSITE" id="PS50999">
    <property type="entry name" value="COX2_TM"/>
    <property type="match status" value="1"/>
</dbReference>
<feature type="compositionally biased region" description="Basic and acidic residues" evidence="21">
    <location>
        <begin position="539"/>
        <end position="552"/>
    </location>
</feature>
<dbReference type="Proteomes" id="UP000199548">
    <property type="component" value="Unassembled WGS sequence"/>
</dbReference>
<dbReference type="OrthoDB" id="9781261at2"/>
<dbReference type="InterPro" id="IPR036909">
    <property type="entry name" value="Cyt_c-like_dom_sf"/>
</dbReference>
<dbReference type="SUPFAM" id="SSF103088">
    <property type="entry name" value="OmpA-like"/>
    <property type="match status" value="1"/>
</dbReference>
<evidence type="ECO:0000256" key="19">
    <source>
        <dbReference type="RuleBase" id="RU000456"/>
    </source>
</evidence>
<comment type="similarity">
    <text evidence="3 19">Belongs to the cytochrome c oxidase subunit 2 family.</text>
</comment>
<dbReference type="Pfam" id="PF13442">
    <property type="entry name" value="Cytochrome_CBB3"/>
    <property type="match status" value="1"/>
</dbReference>